<dbReference type="SMART" id="SM00382">
    <property type="entry name" value="AAA"/>
    <property type="match status" value="1"/>
</dbReference>
<keyword evidence="2" id="KW-0813">Transport</keyword>
<dbReference type="GO" id="GO:0005524">
    <property type="term" value="F:ATP binding"/>
    <property type="evidence" value="ECO:0007669"/>
    <property type="project" value="UniProtKB-KW"/>
</dbReference>
<dbReference type="Pfam" id="PF01061">
    <property type="entry name" value="ABC2_membrane"/>
    <property type="match status" value="2"/>
</dbReference>
<feature type="transmembrane region" description="Helical" evidence="8">
    <location>
        <begin position="82"/>
        <end position="102"/>
    </location>
</feature>
<feature type="domain" description="ABC transporter" evidence="9">
    <location>
        <begin position="384"/>
        <end position="624"/>
    </location>
</feature>
<feature type="transmembrane region" description="Helical" evidence="8">
    <location>
        <begin position="166"/>
        <end position="189"/>
    </location>
</feature>
<dbReference type="InterPro" id="IPR017871">
    <property type="entry name" value="ABC_transporter-like_CS"/>
</dbReference>
<feature type="transmembrane region" description="Helical" evidence="8">
    <location>
        <begin position="767"/>
        <end position="790"/>
    </location>
</feature>
<feature type="transmembrane region" description="Helical" evidence="8">
    <location>
        <begin position="879"/>
        <end position="899"/>
    </location>
</feature>
<feature type="transmembrane region" description="Helical" evidence="8">
    <location>
        <begin position="852"/>
        <end position="873"/>
    </location>
</feature>
<feature type="transmembrane region" description="Helical" evidence="8">
    <location>
        <begin position="911"/>
        <end position="929"/>
    </location>
</feature>
<comment type="subcellular location">
    <subcellularLocation>
        <location evidence="1">Membrane</location>
        <topology evidence="1">Multi-pass membrane protein</topology>
    </subcellularLocation>
</comment>
<keyword evidence="7 8" id="KW-0472">Membrane</keyword>
<keyword evidence="6 8" id="KW-1133">Transmembrane helix</keyword>
<evidence type="ECO:0000256" key="3">
    <source>
        <dbReference type="ARBA" id="ARBA00022692"/>
    </source>
</evidence>
<feature type="transmembrane region" description="Helical" evidence="8">
    <location>
        <begin position="201"/>
        <end position="223"/>
    </location>
</feature>
<feature type="transmembrane region" description="Helical" evidence="8">
    <location>
        <begin position="265"/>
        <end position="287"/>
    </location>
</feature>
<keyword evidence="4" id="KW-0547">Nucleotide-binding</keyword>
<sequence>MQELRALVMDACTTPTNLNKEKKKYPISFWEQYFILFQRTVHIWCVDSQQAPLIFKMMFGAYTILVFILIGMPMNLSKANAVFYLIVVQFTMSMTPLVIIMPEERAIILREYRNGVFSASAYWLARFSLAICHAAVNALITTFYFYPLAGLPTTPVSKFTRWYLMQLLYLSCVMMLGMTVGMLSPSALAGIKLVVGIQIPWLVSAGVFPPFAHLRPALIYFHYPNLFTWSAKLALTIGFTDAGGKALDVLDNILLMHRGNANSCYQVLALAFVFLFFCGLFATNYALRRPDAVAGIRGRNKKIAESPAISAVVVENGEKNIRPSVTLTGLEDCTTNNPLLDRLLYEQDEDKAKQDINSSLLSGTQSSGYGALEEMEAGAACVSLELRSVHYRYQKKKVLNDVSLRFEGGSITMMAGPSGAGKSTLLNLLAGRLPTQDLEGEVFVDGQETKAHLFREIGTLTPQDEILPAVLTVRQTLIYTAELRSPRHWSRAQRLARVENVIQKLGLAAKADNIIGTPLKVGISGGQKKRLSIGMDLLAELPVMLVDEPTTGLDANAAIVVVRTLIRLASDQRRTIICTIHQPPWTMVLQFDQFVLLARGSIVYDGLPADLPNFLIAAGRPPPPEENPCDFAMFLLVTAGNDKWIKHRALTHQKQMLAALGKDLDQEEDAVLEENVIFDEEAEETHFLGLSALLYRLLRLKGTKPKLTPKTRRTWYNISQSRQAWILFRRCTYIFVIDQDQLPEIFFPSLIAATLVGLSFRNFGVNFFLAAAVLMSLIAHGMIILNGTVLNMPSERDLIVREYHNGTYSIAAYWAARASLQILLSSFIGIPMMCISYTLIGLTRRPVVILHYYLASLLNASIFSIMALFMGLVNKTALASAQVAEPLGGAMVIFSGALVTKHFMKPFLMPIFYAFPITYALEIALTAVLEHKGEDGLKLLSYYSFKPENRHFDYAVLVAMLFGWLLITYLTALRSIEAGIQDKKLS</sequence>
<evidence type="ECO:0000313" key="10">
    <source>
        <dbReference type="EMBL" id="CAE0363853.1"/>
    </source>
</evidence>
<evidence type="ECO:0000259" key="9">
    <source>
        <dbReference type="PROSITE" id="PS50893"/>
    </source>
</evidence>
<dbReference type="PROSITE" id="PS50893">
    <property type="entry name" value="ABC_TRANSPORTER_2"/>
    <property type="match status" value="1"/>
</dbReference>
<dbReference type="GO" id="GO:0016020">
    <property type="term" value="C:membrane"/>
    <property type="evidence" value="ECO:0007669"/>
    <property type="project" value="UniProtKB-SubCell"/>
</dbReference>
<evidence type="ECO:0000256" key="1">
    <source>
        <dbReference type="ARBA" id="ARBA00004141"/>
    </source>
</evidence>
<dbReference type="InterPro" id="IPR013525">
    <property type="entry name" value="ABC2_TM"/>
</dbReference>
<dbReference type="AlphaFoldDB" id="A0A7S3JSU4"/>
<proteinExistence type="predicted"/>
<dbReference type="InterPro" id="IPR027417">
    <property type="entry name" value="P-loop_NTPase"/>
</dbReference>
<evidence type="ECO:0000256" key="6">
    <source>
        <dbReference type="ARBA" id="ARBA00022989"/>
    </source>
</evidence>
<reference evidence="10" key="1">
    <citation type="submission" date="2021-01" db="EMBL/GenBank/DDBJ databases">
        <authorList>
            <person name="Corre E."/>
            <person name="Pelletier E."/>
            <person name="Niang G."/>
            <person name="Scheremetjew M."/>
            <person name="Finn R."/>
            <person name="Kale V."/>
            <person name="Holt S."/>
            <person name="Cochrane G."/>
            <person name="Meng A."/>
            <person name="Brown T."/>
            <person name="Cohen L."/>
        </authorList>
    </citation>
    <scope>NUCLEOTIDE SEQUENCE</scope>
    <source>
        <strain evidence="10">CCMP1510</strain>
    </source>
</reference>
<evidence type="ECO:0000256" key="7">
    <source>
        <dbReference type="ARBA" id="ARBA00023136"/>
    </source>
</evidence>
<feature type="transmembrane region" description="Helical" evidence="8">
    <location>
        <begin position="810"/>
        <end position="840"/>
    </location>
</feature>
<keyword evidence="5" id="KW-0067">ATP-binding</keyword>
<feature type="transmembrane region" description="Helical" evidence="8">
    <location>
        <begin position="954"/>
        <end position="976"/>
    </location>
</feature>
<feature type="transmembrane region" description="Helical" evidence="8">
    <location>
        <begin position="59"/>
        <end position="76"/>
    </location>
</feature>
<dbReference type="GO" id="GO:0016887">
    <property type="term" value="F:ATP hydrolysis activity"/>
    <property type="evidence" value="ECO:0007669"/>
    <property type="project" value="InterPro"/>
</dbReference>
<dbReference type="Pfam" id="PF00005">
    <property type="entry name" value="ABC_tran"/>
    <property type="match status" value="1"/>
</dbReference>
<dbReference type="EMBL" id="HBIJ01006517">
    <property type="protein sequence ID" value="CAE0363853.1"/>
    <property type="molecule type" value="Transcribed_RNA"/>
</dbReference>
<dbReference type="Gene3D" id="3.40.50.300">
    <property type="entry name" value="P-loop containing nucleotide triphosphate hydrolases"/>
    <property type="match status" value="1"/>
</dbReference>
<organism evidence="10">
    <name type="scientific">Aureoumbra lagunensis</name>
    <dbReference type="NCBI Taxonomy" id="44058"/>
    <lineage>
        <taxon>Eukaryota</taxon>
        <taxon>Sar</taxon>
        <taxon>Stramenopiles</taxon>
        <taxon>Ochrophyta</taxon>
        <taxon>Pelagophyceae</taxon>
        <taxon>Pelagomonadales</taxon>
        <taxon>Aureoumbra</taxon>
    </lineage>
</organism>
<dbReference type="SUPFAM" id="SSF52540">
    <property type="entry name" value="P-loop containing nucleoside triphosphate hydrolases"/>
    <property type="match status" value="1"/>
</dbReference>
<dbReference type="InterPro" id="IPR003439">
    <property type="entry name" value="ABC_transporter-like_ATP-bd"/>
</dbReference>
<name>A0A7S3JSU4_9STRA</name>
<evidence type="ECO:0000256" key="2">
    <source>
        <dbReference type="ARBA" id="ARBA00022448"/>
    </source>
</evidence>
<dbReference type="PANTHER" id="PTHR48041:SF91">
    <property type="entry name" value="ABC TRANSPORTER G FAMILY MEMBER 28"/>
    <property type="match status" value="1"/>
</dbReference>
<accession>A0A7S3JSU4</accession>
<dbReference type="InterPro" id="IPR003593">
    <property type="entry name" value="AAA+_ATPase"/>
</dbReference>
<dbReference type="GO" id="GO:0140359">
    <property type="term" value="F:ABC-type transporter activity"/>
    <property type="evidence" value="ECO:0007669"/>
    <property type="project" value="InterPro"/>
</dbReference>
<dbReference type="PANTHER" id="PTHR48041">
    <property type="entry name" value="ABC TRANSPORTER G FAMILY MEMBER 28"/>
    <property type="match status" value="1"/>
</dbReference>
<evidence type="ECO:0000256" key="8">
    <source>
        <dbReference type="SAM" id="Phobius"/>
    </source>
</evidence>
<keyword evidence="3 8" id="KW-0812">Transmembrane</keyword>
<gene>
    <name evidence="10" type="ORF">ALAG00032_LOCUS4594</name>
</gene>
<dbReference type="PROSITE" id="PS00211">
    <property type="entry name" value="ABC_TRANSPORTER_1"/>
    <property type="match status" value="1"/>
</dbReference>
<evidence type="ECO:0000256" key="4">
    <source>
        <dbReference type="ARBA" id="ARBA00022741"/>
    </source>
</evidence>
<protein>
    <recommendedName>
        <fullName evidence="9">ABC transporter domain-containing protein</fullName>
    </recommendedName>
</protein>
<feature type="transmembrane region" description="Helical" evidence="8">
    <location>
        <begin position="123"/>
        <end position="146"/>
    </location>
</feature>
<dbReference type="InterPro" id="IPR050352">
    <property type="entry name" value="ABCG_transporters"/>
</dbReference>
<evidence type="ECO:0000256" key="5">
    <source>
        <dbReference type="ARBA" id="ARBA00022840"/>
    </source>
</evidence>